<accession>A0A9W4L3B6</accession>
<protein>
    <submittedName>
        <fullName evidence="1">Uncharacterized protein</fullName>
    </submittedName>
</protein>
<proteinExistence type="predicted"/>
<dbReference type="Proteomes" id="UP000789326">
    <property type="component" value="Unassembled WGS sequence"/>
</dbReference>
<sequence length="146" mass="15562">MNRCLLHYQELNGSSFLYENTLVKSHPKINPPYSHFFSKGVGAEELAKIEQQVNAVEVVSEAGTETTGGFGAPVVSPTPSDNGSIGTFSQTGSWAYSKWTSYTVTPSDKTATAVVIAAILSKIPYVGFAASGLAGVKLRHDKPESH</sequence>
<evidence type="ECO:0000313" key="2">
    <source>
        <dbReference type="Proteomes" id="UP000789326"/>
    </source>
</evidence>
<gene>
    <name evidence="1" type="ORF">SRABI133_02742</name>
</gene>
<dbReference type="AlphaFoldDB" id="A0A9W4L3B6"/>
<dbReference type="EMBL" id="CAKKMG010000036">
    <property type="protein sequence ID" value="CAH0235225.1"/>
    <property type="molecule type" value="Genomic_DNA"/>
</dbReference>
<evidence type="ECO:0000313" key="1">
    <source>
        <dbReference type="EMBL" id="CAH0235225.1"/>
    </source>
</evidence>
<comment type="caution">
    <text evidence="1">The sequence shown here is derived from an EMBL/GenBank/DDBJ whole genome shotgun (WGS) entry which is preliminary data.</text>
</comment>
<name>A0A9W4L3B6_9BACI</name>
<dbReference type="RefSeq" id="WP_230302353.1">
    <property type="nucleotide sequence ID" value="NZ_CAKKMG010000036.1"/>
</dbReference>
<reference evidence="1" key="1">
    <citation type="submission" date="2021-11" db="EMBL/GenBank/DDBJ databases">
        <authorList>
            <person name="Bulgarelli D."/>
        </authorList>
    </citation>
    <scope>NUCLEOTIDE SEQUENCE</scope>
    <source>
        <strain evidence="1">Bi133</strain>
    </source>
</reference>
<organism evidence="1 2">
    <name type="scientific">Peribacillus simplex</name>
    <dbReference type="NCBI Taxonomy" id="1478"/>
    <lineage>
        <taxon>Bacteria</taxon>
        <taxon>Bacillati</taxon>
        <taxon>Bacillota</taxon>
        <taxon>Bacilli</taxon>
        <taxon>Bacillales</taxon>
        <taxon>Bacillaceae</taxon>
        <taxon>Peribacillus</taxon>
    </lineage>
</organism>